<accession>A0AA86IS65</accession>
<dbReference type="Proteomes" id="UP000682928">
    <property type="component" value="Chromosome"/>
</dbReference>
<dbReference type="AlphaFoldDB" id="A0AA86IS65"/>
<proteinExistence type="predicted"/>
<evidence type="ECO:0000313" key="1">
    <source>
        <dbReference type="EMBL" id="BCU56481.1"/>
    </source>
</evidence>
<organism evidence="1 2">
    <name type="scientific">Enterobacter kobei</name>
    <dbReference type="NCBI Taxonomy" id="208224"/>
    <lineage>
        <taxon>Bacteria</taxon>
        <taxon>Pseudomonadati</taxon>
        <taxon>Pseudomonadota</taxon>
        <taxon>Gammaproteobacteria</taxon>
        <taxon>Enterobacterales</taxon>
        <taxon>Enterobacteriaceae</taxon>
        <taxon>Enterobacter</taxon>
        <taxon>Enterobacter cloacae complex</taxon>
    </lineage>
</organism>
<dbReference type="RefSeq" id="WP_088220012.1">
    <property type="nucleotide sequence ID" value="NZ_AP024590.1"/>
</dbReference>
<dbReference type="EMBL" id="AP024590">
    <property type="protein sequence ID" value="BCU56481.1"/>
    <property type="molecule type" value="Genomic_DNA"/>
</dbReference>
<reference evidence="1" key="1">
    <citation type="submission" date="2021-04" db="EMBL/GenBank/DDBJ databases">
        <title>Difference and commonality of drug resistance evolution in various bacteria. and drug sensitivity profiles.</title>
        <authorList>
            <person name="Maeda T."/>
            <person name="Shibai A."/>
            <person name="Kawada K."/>
            <person name="Kotani H."/>
            <person name="Tarusawa Y."/>
            <person name="Tanabe K."/>
            <person name="Furusawa C."/>
        </authorList>
    </citation>
    <scope>NUCLEOTIDE SEQUENCE</scope>
    <source>
        <strain evidence="1">JCM 8580</strain>
    </source>
</reference>
<gene>
    <name evidence="1" type="primary">lafD</name>
    <name evidence="1" type="ORF">ENKO_30750</name>
</gene>
<evidence type="ECO:0000313" key="2">
    <source>
        <dbReference type="Proteomes" id="UP000682928"/>
    </source>
</evidence>
<protein>
    <recommendedName>
        <fullName evidence="3">Flagellar protein FliT</fullName>
    </recommendedName>
</protein>
<evidence type="ECO:0008006" key="3">
    <source>
        <dbReference type="Google" id="ProtNLM"/>
    </source>
</evidence>
<sequence>MTHDALRQQIESLLVAMSDSLDKQRWRRLPALHRRLMMLFAQYRDAAPSPDELADLKARLRDGFAQIIARRQARAGQLQARMEKHRQQQEGRLAYSMVNLVAEQTS</sequence>
<name>A0AA86IS65_9ENTR</name>